<sequence length="267" mass="29810">MIIDSFPPSPALSACDSLADIDDLDAFLESKGPLSHFATPPLLAKAVADVQTIEVFDDSDDEYDDYDVDYAHTATLFAGETCNGAIPTACEVDLVYDMLIRAQLPAELLALSYNILRRHATLKSFDSCYAADLLTVSAFALAVTYTSDHPPRSSWWSCFVCNDLWNAADIDRMMLSMLVTLDWSLHSLSSPQAMDRAMSHLVPPKSLPLMTPQKYIEEPQFPPIKLPLNTITIENTSQCWLHDQLTPEDILPWTPMEEAQNKWLPLL</sequence>
<organism evidence="2 3">
    <name type="scientific">Oleoguttula mirabilis</name>
    <dbReference type="NCBI Taxonomy" id="1507867"/>
    <lineage>
        <taxon>Eukaryota</taxon>
        <taxon>Fungi</taxon>
        <taxon>Dikarya</taxon>
        <taxon>Ascomycota</taxon>
        <taxon>Pezizomycotina</taxon>
        <taxon>Dothideomycetes</taxon>
        <taxon>Dothideomycetidae</taxon>
        <taxon>Mycosphaerellales</taxon>
        <taxon>Teratosphaeriaceae</taxon>
        <taxon>Oleoguttula</taxon>
    </lineage>
</organism>
<keyword evidence="3" id="KW-1185">Reference proteome</keyword>
<protein>
    <recommendedName>
        <fullName evidence="1">Cyclin N-terminal domain-containing protein</fullName>
    </recommendedName>
</protein>
<dbReference type="AlphaFoldDB" id="A0AAV9J9N0"/>
<evidence type="ECO:0000313" key="2">
    <source>
        <dbReference type="EMBL" id="KAK4541827.1"/>
    </source>
</evidence>
<name>A0AAV9J9N0_9PEZI</name>
<dbReference type="InterPro" id="IPR036915">
    <property type="entry name" value="Cyclin-like_sf"/>
</dbReference>
<comment type="caution">
    <text evidence="2">The sequence shown here is derived from an EMBL/GenBank/DDBJ whole genome shotgun (WGS) entry which is preliminary data.</text>
</comment>
<dbReference type="Pfam" id="PF00134">
    <property type="entry name" value="Cyclin_N"/>
    <property type="match status" value="1"/>
</dbReference>
<dbReference type="EMBL" id="JAVFHQ010000048">
    <property type="protein sequence ID" value="KAK4541827.1"/>
    <property type="molecule type" value="Genomic_DNA"/>
</dbReference>
<dbReference type="Gene3D" id="1.10.472.10">
    <property type="entry name" value="Cyclin-like"/>
    <property type="match status" value="1"/>
</dbReference>
<dbReference type="Proteomes" id="UP001324427">
    <property type="component" value="Unassembled WGS sequence"/>
</dbReference>
<gene>
    <name evidence="2" type="ORF">LTR36_007359</name>
</gene>
<dbReference type="InterPro" id="IPR006671">
    <property type="entry name" value="Cyclin_N"/>
</dbReference>
<evidence type="ECO:0000313" key="3">
    <source>
        <dbReference type="Proteomes" id="UP001324427"/>
    </source>
</evidence>
<accession>A0AAV9J9N0</accession>
<reference evidence="2 3" key="1">
    <citation type="submission" date="2021-11" db="EMBL/GenBank/DDBJ databases">
        <title>Black yeast isolated from Biological Soil Crust.</title>
        <authorList>
            <person name="Kurbessoian T."/>
        </authorList>
    </citation>
    <scope>NUCLEOTIDE SEQUENCE [LARGE SCALE GENOMIC DNA]</scope>
    <source>
        <strain evidence="2 3">CCFEE 5522</strain>
    </source>
</reference>
<feature type="domain" description="Cyclin N-terminal" evidence="1">
    <location>
        <begin position="92"/>
        <end position="185"/>
    </location>
</feature>
<evidence type="ECO:0000259" key="1">
    <source>
        <dbReference type="Pfam" id="PF00134"/>
    </source>
</evidence>
<proteinExistence type="predicted"/>
<dbReference type="SUPFAM" id="SSF47954">
    <property type="entry name" value="Cyclin-like"/>
    <property type="match status" value="1"/>
</dbReference>